<protein>
    <submittedName>
        <fullName evidence="2">Antibiotic biosynthesis monooxygenase</fullName>
    </submittedName>
</protein>
<accession>A0AB39PGZ4</accession>
<dbReference type="Pfam" id="PF03992">
    <property type="entry name" value="ABM"/>
    <property type="match status" value="1"/>
</dbReference>
<name>A0AB39PGZ4_9ACTN</name>
<sequence>MQTMYVRTIYATGDPAKLDGVLDALRTEAPGLLSQSPGYHRFGLFADRELGKLLMGSWWESESARAESDGRLRERRKQLLSPFADTVTADDWEAVSYTPAPQVKPGMWLRTGQVDFDPSDAASYRQMFDERGRPQLEAVDGAVSATLFLNAAAGRAHVGALFRDRDALAASRGPQSAIRGAFLTKTHATLRSMEEFELITAHRPQA</sequence>
<keyword evidence="2" id="KW-0503">Monooxygenase</keyword>
<evidence type="ECO:0000259" key="1">
    <source>
        <dbReference type="Pfam" id="PF03992"/>
    </source>
</evidence>
<dbReference type="RefSeq" id="WP_369238263.1">
    <property type="nucleotide sequence ID" value="NZ_CP163435.1"/>
</dbReference>
<organism evidence="2">
    <name type="scientific">Streptomyces sp. R21</name>
    <dbReference type="NCBI Taxonomy" id="3238627"/>
    <lineage>
        <taxon>Bacteria</taxon>
        <taxon>Bacillati</taxon>
        <taxon>Actinomycetota</taxon>
        <taxon>Actinomycetes</taxon>
        <taxon>Kitasatosporales</taxon>
        <taxon>Streptomycetaceae</taxon>
        <taxon>Streptomyces</taxon>
    </lineage>
</organism>
<dbReference type="InterPro" id="IPR007138">
    <property type="entry name" value="ABM_dom"/>
</dbReference>
<gene>
    <name evidence="2" type="ORF">AB5J56_33680</name>
</gene>
<dbReference type="GO" id="GO:0004497">
    <property type="term" value="F:monooxygenase activity"/>
    <property type="evidence" value="ECO:0007669"/>
    <property type="project" value="UniProtKB-KW"/>
</dbReference>
<dbReference type="InterPro" id="IPR011008">
    <property type="entry name" value="Dimeric_a/b-barrel"/>
</dbReference>
<feature type="domain" description="ABM" evidence="1">
    <location>
        <begin position="4"/>
        <end position="64"/>
    </location>
</feature>
<proteinExistence type="predicted"/>
<dbReference type="SUPFAM" id="SSF54909">
    <property type="entry name" value="Dimeric alpha+beta barrel"/>
    <property type="match status" value="1"/>
</dbReference>
<keyword evidence="2" id="KW-0560">Oxidoreductase</keyword>
<dbReference type="AlphaFoldDB" id="A0AB39PGZ4"/>
<dbReference type="EMBL" id="CP163435">
    <property type="protein sequence ID" value="XDQ29347.1"/>
    <property type="molecule type" value="Genomic_DNA"/>
</dbReference>
<reference evidence="2" key="1">
    <citation type="submission" date="2024-07" db="EMBL/GenBank/DDBJ databases">
        <authorList>
            <person name="Yu S.T."/>
        </authorList>
    </citation>
    <scope>NUCLEOTIDE SEQUENCE</scope>
    <source>
        <strain evidence="2">R21</strain>
    </source>
</reference>
<evidence type="ECO:0000313" key="2">
    <source>
        <dbReference type="EMBL" id="XDQ29347.1"/>
    </source>
</evidence>